<dbReference type="EMBL" id="VDDA01000051">
    <property type="protein sequence ID" value="TNC06271.1"/>
    <property type="molecule type" value="Genomic_DNA"/>
</dbReference>
<feature type="region of interest" description="Disordered" evidence="1">
    <location>
        <begin position="120"/>
        <end position="151"/>
    </location>
</feature>
<reference evidence="2 3" key="1">
    <citation type="submission" date="2019-06" db="EMBL/GenBank/DDBJ databases">
        <title>Genome of Methylobacterium sp. 17Sr1-39.</title>
        <authorList>
            <person name="Seo T."/>
        </authorList>
    </citation>
    <scope>NUCLEOTIDE SEQUENCE [LARGE SCALE GENOMIC DNA]</scope>
    <source>
        <strain evidence="2 3">17Sr1-39</strain>
    </source>
</reference>
<organism evidence="2 3">
    <name type="scientific">Methylobacterium terricola</name>
    <dbReference type="NCBI Taxonomy" id="2583531"/>
    <lineage>
        <taxon>Bacteria</taxon>
        <taxon>Pseudomonadati</taxon>
        <taxon>Pseudomonadota</taxon>
        <taxon>Alphaproteobacteria</taxon>
        <taxon>Hyphomicrobiales</taxon>
        <taxon>Methylobacteriaceae</taxon>
        <taxon>Methylobacterium</taxon>
    </lineage>
</organism>
<keyword evidence="3" id="KW-1185">Reference proteome</keyword>
<evidence type="ECO:0000256" key="1">
    <source>
        <dbReference type="SAM" id="MobiDB-lite"/>
    </source>
</evidence>
<accession>A0A5C4L8F2</accession>
<protein>
    <submittedName>
        <fullName evidence="2">Uncharacterized protein</fullName>
    </submittedName>
</protein>
<comment type="caution">
    <text evidence="2">The sequence shown here is derived from an EMBL/GenBank/DDBJ whole genome shotgun (WGS) entry which is preliminary data.</text>
</comment>
<proteinExistence type="predicted"/>
<name>A0A5C4L8F2_9HYPH</name>
<dbReference type="AlphaFoldDB" id="A0A5C4L8F2"/>
<sequence length="151" mass="16514">MPVTKRQLIGALLTACHIVERDRLAAFIRDADTAFAANPFPATIAGAARQGWGMREIEYRAMEVASAGLPCLLAALARLPTSEPLRQEILRAGTHRLYLLHHGDGCQIVGAVLHGKPGQELPPFRIAPRPRGRPRRLPSTHQLDLFGMQTA</sequence>
<gene>
    <name evidence="2" type="ORF">FF100_34825</name>
</gene>
<dbReference type="Proteomes" id="UP000305267">
    <property type="component" value="Unassembled WGS sequence"/>
</dbReference>
<dbReference type="RefSeq" id="WP_139040583.1">
    <property type="nucleotide sequence ID" value="NZ_VDDA01000051.1"/>
</dbReference>
<dbReference type="OrthoDB" id="7997416at2"/>
<evidence type="ECO:0000313" key="2">
    <source>
        <dbReference type="EMBL" id="TNC06271.1"/>
    </source>
</evidence>
<feature type="compositionally biased region" description="Basic residues" evidence="1">
    <location>
        <begin position="128"/>
        <end position="138"/>
    </location>
</feature>
<evidence type="ECO:0000313" key="3">
    <source>
        <dbReference type="Proteomes" id="UP000305267"/>
    </source>
</evidence>